<name>E5R3S3_ARTGP</name>
<keyword evidence="2" id="KW-0472">Membrane</keyword>
<dbReference type="GeneID" id="10032257"/>
<feature type="transmembrane region" description="Helical" evidence="2">
    <location>
        <begin position="143"/>
        <end position="163"/>
    </location>
</feature>
<dbReference type="VEuPathDB" id="FungiDB:MGYG_01019"/>
<feature type="region of interest" description="Disordered" evidence="1">
    <location>
        <begin position="1"/>
        <end position="83"/>
    </location>
</feature>
<evidence type="ECO:0000256" key="1">
    <source>
        <dbReference type="SAM" id="MobiDB-lite"/>
    </source>
</evidence>
<dbReference type="AlphaFoldDB" id="E5R3S3"/>
<dbReference type="InParanoid" id="E5R3S3"/>
<feature type="region of interest" description="Disordered" evidence="1">
    <location>
        <begin position="391"/>
        <end position="417"/>
    </location>
</feature>
<protein>
    <submittedName>
        <fullName evidence="3">Uncharacterized protein</fullName>
    </submittedName>
</protein>
<reference evidence="4" key="1">
    <citation type="journal article" date="2012" name="MBio">
        <title>Comparative genome analysis of Trichophyton rubrum and related dermatophytes reveals candidate genes involved in infection.</title>
        <authorList>
            <person name="Martinez D.A."/>
            <person name="Oliver B.G."/>
            <person name="Graeser Y."/>
            <person name="Goldberg J.M."/>
            <person name="Li W."/>
            <person name="Martinez-Rossi N.M."/>
            <person name="Monod M."/>
            <person name="Shelest E."/>
            <person name="Barton R.C."/>
            <person name="Birch E."/>
            <person name="Brakhage A.A."/>
            <person name="Chen Z."/>
            <person name="Gurr S.J."/>
            <person name="Heiman D."/>
            <person name="Heitman J."/>
            <person name="Kosti I."/>
            <person name="Rossi A."/>
            <person name="Saif S."/>
            <person name="Samalova M."/>
            <person name="Saunders C.W."/>
            <person name="Shea T."/>
            <person name="Summerbell R.C."/>
            <person name="Xu J."/>
            <person name="Young S."/>
            <person name="Zeng Q."/>
            <person name="Birren B.W."/>
            <person name="Cuomo C.A."/>
            <person name="White T.C."/>
        </authorList>
    </citation>
    <scope>NUCLEOTIDE SEQUENCE [LARGE SCALE GENOMIC DNA]</scope>
    <source>
        <strain evidence="4">ATCC MYA-4604 / CBS 118893</strain>
    </source>
</reference>
<dbReference type="HOGENOM" id="CLU_501489_0_0_1"/>
<gene>
    <name evidence="3" type="ORF">MGYG_01019</name>
</gene>
<accession>E5R3S3</accession>
<dbReference type="OMA" id="YPPSWAG"/>
<dbReference type="Proteomes" id="UP000002669">
    <property type="component" value="Unassembled WGS sequence"/>
</dbReference>
<evidence type="ECO:0000256" key="2">
    <source>
        <dbReference type="SAM" id="Phobius"/>
    </source>
</evidence>
<feature type="compositionally biased region" description="Basic and acidic residues" evidence="1">
    <location>
        <begin position="73"/>
        <end position="83"/>
    </location>
</feature>
<keyword evidence="4" id="KW-1185">Reference proteome</keyword>
<dbReference type="EMBL" id="DS989822">
    <property type="protein sequence ID" value="EFQ97983.1"/>
    <property type="molecule type" value="Genomic_DNA"/>
</dbReference>
<organism evidence="4">
    <name type="scientific">Arthroderma gypseum (strain ATCC MYA-4604 / CBS 118893)</name>
    <name type="common">Microsporum gypseum</name>
    <dbReference type="NCBI Taxonomy" id="535722"/>
    <lineage>
        <taxon>Eukaryota</taxon>
        <taxon>Fungi</taxon>
        <taxon>Dikarya</taxon>
        <taxon>Ascomycota</taxon>
        <taxon>Pezizomycotina</taxon>
        <taxon>Eurotiomycetes</taxon>
        <taxon>Eurotiomycetidae</taxon>
        <taxon>Onygenales</taxon>
        <taxon>Arthrodermataceae</taxon>
        <taxon>Nannizzia</taxon>
    </lineage>
</organism>
<dbReference type="STRING" id="535722.E5R3S3"/>
<sequence length="543" mass="61389">MGNPKEAELEEQQAPSLPQYCDDSDTVMGDEKIYTPPSTASNSGESHPDLNEEVAVENARESDQLLPSSPPGYRDHVSSPEYQHGDVKVDIKDDCIIKEEDSPEEPTRRCRGLKRFRRWWRERRQCRRREIGEARERPCCVKIFIALKAALIVWLCLWLVRWATVSFIRRHHRHHHQHSVGYHNHGFGCHSISPREIIVREKETWIHGNYPLYDLLDLSTRSGSIYVTIDPQPAHPDDPTRPAKVSIRSRTGNVFVRFRMPNDDAVVSDALSTFVDAKSQPSLFKEVFLKDPALSHHPWQSNSSSIPPRPYEFNIETRNGNVFAVLGFSTHAAIKTQWGNINTHLTPLVFENTTFYKNTECKDCDDISITTHTRSGNVFLSVTEPSFIASEKPEHVPGDTASNAPNTKMRIDPRSPDTNIQKAWDRILKALNKTPDHSEVKACSHSELNVSAYHKSYNSGNMAISYPNSWAGRVLAMTSRRGNAVLRGKGLEVTGRSPDGRSALAAKKPTIGHDDKNSWWGSEGNMRVNLDALRGSVEFDVRD</sequence>
<dbReference type="RefSeq" id="XP_003176935.1">
    <property type="nucleotide sequence ID" value="XM_003176887.1"/>
</dbReference>
<dbReference type="eggNOG" id="ENOG502S7KB">
    <property type="taxonomic scope" value="Eukaryota"/>
</dbReference>
<evidence type="ECO:0000313" key="3">
    <source>
        <dbReference type="EMBL" id="EFQ97983.1"/>
    </source>
</evidence>
<evidence type="ECO:0000313" key="4">
    <source>
        <dbReference type="Proteomes" id="UP000002669"/>
    </source>
</evidence>
<proteinExistence type="predicted"/>
<feature type="compositionally biased region" description="Polar residues" evidence="1">
    <location>
        <begin position="36"/>
        <end position="45"/>
    </location>
</feature>
<keyword evidence="2" id="KW-0812">Transmembrane</keyword>
<keyword evidence="2" id="KW-1133">Transmembrane helix</keyword>
<dbReference type="OrthoDB" id="3539644at2759"/>